<organism evidence="4 5">
    <name type="scientific">Thalassotalea castellviae</name>
    <dbReference type="NCBI Taxonomy" id="3075612"/>
    <lineage>
        <taxon>Bacteria</taxon>
        <taxon>Pseudomonadati</taxon>
        <taxon>Pseudomonadota</taxon>
        <taxon>Gammaproteobacteria</taxon>
        <taxon>Alteromonadales</taxon>
        <taxon>Colwelliaceae</taxon>
        <taxon>Thalassotalea</taxon>
    </lineage>
</organism>
<dbReference type="Pfam" id="PF13476">
    <property type="entry name" value="AAA_23"/>
    <property type="match status" value="1"/>
</dbReference>
<keyword evidence="5" id="KW-1185">Reference proteome</keyword>
<feature type="region of interest" description="Disordered" evidence="2">
    <location>
        <begin position="323"/>
        <end position="353"/>
    </location>
</feature>
<dbReference type="PANTHER" id="PTHR32114">
    <property type="entry name" value="ABC TRANSPORTER ABCH.3"/>
    <property type="match status" value="1"/>
</dbReference>
<evidence type="ECO:0000259" key="3">
    <source>
        <dbReference type="Pfam" id="PF13476"/>
    </source>
</evidence>
<dbReference type="InterPro" id="IPR038729">
    <property type="entry name" value="Rad50/SbcC_AAA"/>
</dbReference>
<feature type="coiled-coil region" evidence="1">
    <location>
        <begin position="189"/>
        <end position="241"/>
    </location>
</feature>
<dbReference type="Proteomes" id="UP001266357">
    <property type="component" value="Unassembled WGS sequence"/>
</dbReference>
<evidence type="ECO:0000313" key="4">
    <source>
        <dbReference type="EMBL" id="MDT0605238.1"/>
    </source>
</evidence>
<dbReference type="SUPFAM" id="SSF52540">
    <property type="entry name" value="P-loop containing nucleoside triphosphate hydrolases"/>
    <property type="match status" value="2"/>
</dbReference>
<feature type="coiled-coil region" evidence="1">
    <location>
        <begin position="851"/>
        <end position="922"/>
    </location>
</feature>
<name>A0ABU3A5S6_9GAMM</name>
<dbReference type="RefSeq" id="WP_311584679.1">
    <property type="nucleotide sequence ID" value="NZ_JAVRIF010000012.1"/>
</dbReference>
<dbReference type="EMBL" id="JAVRIF010000012">
    <property type="protein sequence ID" value="MDT0605238.1"/>
    <property type="molecule type" value="Genomic_DNA"/>
</dbReference>
<keyword evidence="1" id="KW-0175">Coiled coil</keyword>
<dbReference type="Gene3D" id="3.40.50.300">
    <property type="entry name" value="P-loop containing nucleotide triphosphate hydrolases"/>
    <property type="match status" value="2"/>
</dbReference>
<protein>
    <submittedName>
        <fullName evidence="4">SbcC/MukB-like Walker B domain-containing protein</fullName>
    </submittedName>
</protein>
<gene>
    <name evidence="4" type="ORF">RM573_16675</name>
</gene>
<feature type="coiled-coil region" evidence="1">
    <location>
        <begin position="724"/>
        <end position="751"/>
    </location>
</feature>
<proteinExistence type="predicted"/>
<evidence type="ECO:0000256" key="2">
    <source>
        <dbReference type="SAM" id="MobiDB-lite"/>
    </source>
</evidence>
<evidence type="ECO:0000256" key="1">
    <source>
        <dbReference type="SAM" id="Coils"/>
    </source>
</evidence>
<feature type="coiled-coil region" evidence="1">
    <location>
        <begin position="628"/>
        <end position="655"/>
    </location>
</feature>
<accession>A0ABU3A5S6</accession>
<evidence type="ECO:0000313" key="5">
    <source>
        <dbReference type="Proteomes" id="UP001266357"/>
    </source>
</evidence>
<dbReference type="PANTHER" id="PTHR32114:SF2">
    <property type="entry name" value="ABC TRANSPORTER ABCH.3"/>
    <property type="match status" value="1"/>
</dbReference>
<feature type="coiled-coil region" evidence="1">
    <location>
        <begin position="987"/>
        <end position="1028"/>
    </location>
</feature>
<sequence>MKILSLRFENINSLKGAWKIDFNQSPFNANTLFAITGPTGAGKTTILDALCLALYHQTPRIKVSDSQNQLMTRQTPYCLAEVEFEIKGRAYRAFWSQRRAKNSIDGNLQKPLAELALFDEKGDNWKIIASKVSDVRQEIAQISGLDFNRFTKSMMLSQGQFAAFLNAHDKDRAELLEQLTGTEIYSLISQQVYENHKQANEELKRLQSQSQDIELLDKIQLDELTKQLQDLSLQDKTLTQQQQQWLLAKQLHQQRTEQQSLLDSAQALLVQTQQQEEASKTELAKLTLAEPAALIKDDYQAYYRQKELHDNLRSTASHLENALKQSTEEKSAKEQQLSRLFSQQEQQAQTQQETEDLLVNQVIPLESEMNHQAEQLKQLKQKEQQALEEEVNGEKTLQQLTAECHEVKNKLSLLNEQSVAHPHRHLLSENLPLWQHQFQQLVQEQQEIKQLLNEQNQLNADNEDKESNKKTLTNSIVNHQNIISTKKEQLSVLENDKINLLSSLKCQSEQDCQEYIQHLQSVHANFSIAITHAQRYQTIKTELAKLQANIADIEQRMQVNHQATEELRAEYRQVKRQRDDVFVIVEQQKTILSLTAHREQLQPDEACPLCGSQEHPLIEQYQKVNHSENHHQQRLTELEANLEQLKQQGDKANSEQEKFSYEKHSLTQTHQQYLTEQQGVHDEWQKVMTLLPVEVDIAELDVINQFTKQQSKQLELSQNDVKQVYELSQNIKNLTAELNVDEKQFATLQHQINIIDNQLANNFTILQRNKEVFSAKKESLLTEYQLFSQSLKQYFSEDNIDFIQANSSIDRTAPEVLLDIDRFQHWFDNQNQQLAQYKHNIEQQTILTENLTKLEQAFAIAESNLNGLTQHLKSIREDIDAITNKKAALKEQRVSLVGEKGINEIRDELSAAKIKIQQQIVEIQDVFEKIKEKHQVLTGKIGSNQQQLLESEKHLASLEKQWQDVLTASTFSDEPSFVNALLPSDEKQQLTSLAQKLKEQSQQANTLINQHNQQLTQINREIKTLEETNVTPFELTVIEEKLATLAEQLKQGQVKQGQLNQQLTNDEKLRCKQSEIIDKIAKQQIDVDDLSYLNGLIGSASGDKFRRFAQGLTLEHLVHLANVQLSRLHARYQLQCQNKENLALEVIDTWQADHIRDTKTLSGGESFLVSLALALALSDLASAKTSIDSLFLDEGFGTLDNDTLEIALDALDNLNANGKMIGVISHVETLKERIGVQIKVHKKSGLGFSELDKQYAFISGSKE</sequence>
<feature type="coiled-coil region" evidence="1">
    <location>
        <begin position="536"/>
        <end position="563"/>
    </location>
</feature>
<comment type="caution">
    <text evidence="4">The sequence shown here is derived from an EMBL/GenBank/DDBJ whole genome shotgun (WGS) entry which is preliminary data.</text>
</comment>
<reference evidence="4 5" key="1">
    <citation type="submission" date="2023-09" db="EMBL/GenBank/DDBJ databases">
        <authorList>
            <person name="Rey-Velasco X."/>
        </authorList>
    </citation>
    <scope>NUCLEOTIDE SEQUENCE [LARGE SCALE GENOMIC DNA]</scope>
    <source>
        <strain evidence="4 5">W431</strain>
    </source>
</reference>
<dbReference type="Pfam" id="PF13558">
    <property type="entry name" value="SbcC_Walker_B"/>
    <property type="match status" value="1"/>
</dbReference>
<dbReference type="InterPro" id="IPR027417">
    <property type="entry name" value="P-loop_NTPase"/>
</dbReference>
<feature type="compositionally biased region" description="Low complexity" evidence="2">
    <location>
        <begin position="343"/>
        <end position="352"/>
    </location>
</feature>
<feature type="domain" description="Rad50/SbcC-type AAA" evidence="3">
    <location>
        <begin position="5"/>
        <end position="214"/>
    </location>
</feature>